<protein>
    <recommendedName>
        <fullName evidence="2">Lipocalin-like domain-containing protein</fullName>
    </recommendedName>
</protein>
<evidence type="ECO:0008006" key="2">
    <source>
        <dbReference type="Google" id="ProtNLM"/>
    </source>
</evidence>
<dbReference type="AlphaFoldDB" id="A0A644XL41"/>
<evidence type="ECO:0000313" key="1">
    <source>
        <dbReference type="EMBL" id="MPM14804.1"/>
    </source>
</evidence>
<name>A0A644XL41_9ZZZZ</name>
<dbReference type="EMBL" id="VSSQ01002340">
    <property type="protein sequence ID" value="MPM14804.1"/>
    <property type="molecule type" value="Genomic_DNA"/>
</dbReference>
<accession>A0A644XL41</accession>
<sequence>MTLAIPVAVMFTSCSPNIVGTWNVEKFETSVEGQTGTSLSNIGTFTFKRNGSGEKSLNYFVLGIQRDDNVPFKWTWDSQSYITIDSQGSEFSKTWILIENKRKSQVWKSTDGSNTVHELVLKK</sequence>
<organism evidence="1">
    <name type="scientific">bioreactor metagenome</name>
    <dbReference type="NCBI Taxonomy" id="1076179"/>
    <lineage>
        <taxon>unclassified sequences</taxon>
        <taxon>metagenomes</taxon>
        <taxon>ecological metagenomes</taxon>
    </lineage>
</organism>
<comment type="caution">
    <text evidence="1">The sequence shown here is derived from an EMBL/GenBank/DDBJ whole genome shotgun (WGS) entry which is preliminary data.</text>
</comment>
<gene>
    <name evidence="1" type="ORF">SDC9_61168</name>
</gene>
<proteinExistence type="predicted"/>
<reference evidence="1" key="1">
    <citation type="submission" date="2019-08" db="EMBL/GenBank/DDBJ databases">
        <authorList>
            <person name="Kucharzyk K."/>
            <person name="Murdoch R.W."/>
            <person name="Higgins S."/>
            <person name="Loffler F."/>
        </authorList>
    </citation>
    <scope>NUCLEOTIDE SEQUENCE</scope>
</reference>